<keyword evidence="3" id="KW-1185">Reference proteome</keyword>
<organism evidence="2 3">
    <name type="scientific">Stieleria marina</name>
    <dbReference type="NCBI Taxonomy" id="1930275"/>
    <lineage>
        <taxon>Bacteria</taxon>
        <taxon>Pseudomonadati</taxon>
        <taxon>Planctomycetota</taxon>
        <taxon>Planctomycetia</taxon>
        <taxon>Pirellulales</taxon>
        <taxon>Pirellulaceae</taxon>
        <taxon>Stieleria</taxon>
    </lineage>
</organism>
<dbReference type="Pfam" id="PF07238">
    <property type="entry name" value="PilZ"/>
    <property type="match status" value="1"/>
</dbReference>
<proteinExistence type="predicted"/>
<reference evidence="2 3" key="1">
    <citation type="submission" date="2019-02" db="EMBL/GenBank/DDBJ databases">
        <title>Deep-cultivation of Planctomycetes and their phenomic and genomic characterization uncovers novel biology.</title>
        <authorList>
            <person name="Wiegand S."/>
            <person name="Jogler M."/>
            <person name="Boedeker C."/>
            <person name="Pinto D."/>
            <person name="Vollmers J."/>
            <person name="Rivas-Marin E."/>
            <person name="Kohn T."/>
            <person name="Peeters S.H."/>
            <person name="Heuer A."/>
            <person name="Rast P."/>
            <person name="Oberbeckmann S."/>
            <person name="Bunk B."/>
            <person name="Jeske O."/>
            <person name="Meyerdierks A."/>
            <person name="Storesund J.E."/>
            <person name="Kallscheuer N."/>
            <person name="Luecker S."/>
            <person name="Lage O.M."/>
            <person name="Pohl T."/>
            <person name="Merkel B.J."/>
            <person name="Hornburger P."/>
            <person name="Mueller R.-W."/>
            <person name="Bruemmer F."/>
            <person name="Labrenz M."/>
            <person name="Spormann A.M."/>
            <person name="Op den Camp H."/>
            <person name="Overmann J."/>
            <person name="Amann R."/>
            <person name="Jetten M.S.M."/>
            <person name="Mascher T."/>
            <person name="Medema M.H."/>
            <person name="Devos D.P."/>
            <person name="Kaster A.-K."/>
            <person name="Ovreas L."/>
            <person name="Rohde M."/>
            <person name="Galperin M.Y."/>
            <person name="Jogler C."/>
        </authorList>
    </citation>
    <scope>NUCLEOTIDE SEQUENCE [LARGE SCALE GENOMIC DNA]</scope>
    <source>
        <strain evidence="2 3">K23_9</strain>
    </source>
</reference>
<dbReference type="GO" id="GO:0035438">
    <property type="term" value="F:cyclic-di-GMP binding"/>
    <property type="evidence" value="ECO:0007669"/>
    <property type="project" value="InterPro"/>
</dbReference>
<evidence type="ECO:0000313" key="3">
    <source>
        <dbReference type="Proteomes" id="UP000319817"/>
    </source>
</evidence>
<evidence type="ECO:0000313" key="2">
    <source>
        <dbReference type="EMBL" id="QDT10131.1"/>
    </source>
</evidence>
<dbReference type="Proteomes" id="UP000319817">
    <property type="component" value="Chromosome"/>
</dbReference>
<feature type="domain" description="PilZ" evidence="1">
    <location>
        <begin position="71"/>
        <end position="160"/>
    </location>
</feature>
<dbReference type="AlphaFoldDB" id="A0A517NSM5"/>
<evidence type="ECO:0000259" key="1">
    <source>
        <dbReference type="Pfam" id="PF07238"/>
    </source>
</evidence>
<protein>
    <submittedName>
        <fullName evidence="2">PilZ domain protein</fullName>
    </submittedName>
</protein>
<name>A0A517NSM5_9BACT</name>
<dbReference type="Gene3D" id="2.40.10.220">
    <property type="entry name" value="predicted glycosyltransferase like domains"/>
    <property type="match status" value="1"/>
</dbReference>
<sequence>MARDADAFVHCPTTANFDMQETTIGDAILVSNKGLLTMRHVEDESLSFVFTAEQVLELVRFLTAQTQSEFNRREAFRVPLFESSQLEVRVRSGETQIQGRPTSISMTGIFLAVSPANQVDAELEDEVEVVLQFEGAQHSHVGLIKRISNDGYGIAFLDATSLGQVDPPADIARIVMKLQREWVSRGN</sequence>
<gene>
    <name evidence="2" type="ORF">K239x_20860</name>
</gene>
<dbReference type="EMBL" id="CP036526">
    <property type="protein sequence ID" value="QDT10131.1"/>
    <property type="molecule type" value="Genomic_DNA"/>
</dbReference>
<dbReference type="OrthoDB" id="263642at2"/>
<dbReference type="InterPro" id="IPR009875">
    <property type="entry name" value="PilZ_domain"/>
</dbReference>
<accession>A0A517NSM5</accession>
<dbReference type="SUPFAM" id="SSF141371">
    <property type="entry name" value="PilZ domain-like"/>
    <property type="match status" value="1"/>
</dbReference>